<evidence type="ECO:0000313" key="2">
    <source>
        <dbReference type="Proteomes" id="UP001139263"/>
    </source>
</evidence>
<proteinExistence type="predicted"/>
<gene>
    <name evidence="1" type="ORF">MM817_02610</name>
</gene>
<organism evidence="1 2">
    <name type="scientific">Sulfoacidibacillus ferrooxidans</name>
    <dbReference type="NCBI Taxonomy" id="2005001"/>
    <lineage>
        <taxon>Bacteria</taxon>
        <taxon>Bacillati</taxon>
        <taxon>Bacillota</taxon>
        <taxon>Bacilli</taxon>
        <taxon>Bacillales</taxon>
        <taxon>Alicyclobacillaceae</taxon>
        <taxon>Sulfoacidibacillus</taxon>
    </lineage>
</organism>
<comment type="caution">
    <text evidence="1">The sequence shown here is derived from an EMBL/GenBank/DDBJ whole genome shotgun (WGS) entry which is preliminary data.</text>
</comment>
<accession>A0A9X2AE94</accession>
<dbReference type="Proteomes" id="UP001139263">
    <property type="component" value="Unassembled WGS sequence"/>
</dbReference>
<evidence type="ECO:0000313" key="1">
    <source>
        <dbReference type="EMBL" id="MCI0184315.1"/>
    </source>
</evidence>
<reference evidence="1" key="1">
    <citation type="submission" date="2022-03" db="EMBL/GenBank/DDBJ databases">
        <title>Draft Genome Sequence of Firmicute Strain S0AB, a Heterotrophic Iron/Sulfur-Oxidizing Extreme Acidophile.</title>
        <authorList>
            <person name="Vergara E."/>
            <person name="Pakostova E."/>
            <person name="Johnson D.B."/>
            <person name="Holmes D.S."/>
        </authorList>
    </citation>
    <scope>NUCLEOTIDE SEQUENCE</scope>
    <source>
        <strain evidence="1">S0AB</strain>
    </source>
</reference>
<protein>
    <submittedName>
        <fullName evidence="1">Uncharacterized protein</fullName>
    </submittedName>
</protein>
<sequence length="98" mass="11516">MRNARTLMERIVLSKVVEGELRTLDLDLHHQDQTYAIYVFDAQEDFEAPAIFCSDLEEARIIFMKYMDLIIQESAFPTESVYDFAQRIYQKLITQSTS</sequence>
<dbReference type="RefSeq" id="WP_241715883.1">
    <property type="nucleotide sequence ID" value="NZ_JALBUF010000012.1"/>
</dbReference>
<dbReference type="EMBL" id="JALBUF010000012">
    <property type="protein sequence ID" value="MCI0184315.1"/>
    <property type="molecule type" value="Genomic_DNA"/>
</dbReference>
<dbReference type="AlphaFoldDB" id="A0A9X2AE94"/>
<name>A0A9X2AE94_9BACL</name>
<keyword evidence="2" id="KW-1185">Reference proteome</keyword>